<dbReference type="AlphaFoldDB" id="A0A2U1M0Y5"/>
<dbReference type="PANTHER" id="PTHR45786:SF74">
    <property type="entry name" value="ATP-DEPENDENT DNA HELICASE"/>
    <property type="match status" value="1"/>
</dbReference>
<accession>A0A2U1M0Y5</accession>
<protein>
    <recommendedName>
        <fullName evidence="4">Helitron helicase-like domain-containing protein</fullName>
    </recommendedName>
</protein>
<comment type="caution">
    <text evidence="2">The sequence shown here is derived from an EMBL/GenBank/DDBJ whole genome shotgun (WGS) entry which is preliminary data.</text>
</comment>
<gene>
    <name evidence="2" type="ORF">CTI12_AA429910</name>
</gene>
<evidence type="ECO:0000256" key="1">
    <source>
        <dbReference type="SAM" id="MobiDB-lite"/>
    </source>
</evidence>
<name>A0A2U1M0Y5_ARTAN</name>
<feature type="compositionally biased region" description="Basic and acidic residues" evidence="1">
    <location>
        <begin position="378"/>
        <end position="387"/>
    </location>
</feature>
<keyword evidence="3" id="KW-1185">Reference proteome</keyword>
<feature type="region of interest" description="Disordered" evidence="1">
    <location>
        <begin position="378"/>
        <end position="419"/>
    </location>
</feature>
<dbReference type="OrthoDB" id="3366231at2759"/>
<evidence type="ECO:0008006" key="4">
    <source>
        <dbReference type="Google" id="ProtNLM"/>
    </source>
</evidence>
<reference evidence="2 3" key="1">
    <citation type="journal article" date="2018" name="Mol. Plant">
        <title>The genome of Artemisia annua provides insight into the evolution of Asteraceae family and artemisinin biosynthesis.</title>
        <authorList>
            <person name="Shen Q."/>
            <person name="Zhang L."/>
            <person name="Liao Z."/>
            <person name="Wang S."/>
            <person name="Yan T."/>
            <person name="Shi P."/>
            <person name="Liu M."/>
            <person name="Fu X."/>
            <person name="Pan Q."/>
            <person name="Wang Y."/>
            <person name="Lv Z."/>
            <person name="Lu X."/>
            <person name="Zhang F."/>
            <person name="Jiang W."/>
            <person name="Ma Y."/>
            <person name="Chen M."/>
            <person name="Hao X."/>
            <person name="Li L."/>
            <person name="Tang Y."/>
            <person name="Lv G."/>
            <person name="Zhou Y."/>
            <person name="Sun X."/>
            <person name="Brodelius P.E."/>
            <person name="Rose J.K.C."/>
            <person name="Tang K."/>
        </authorList>
    </citation>
    <scope>NUCLEOTIDE SEQUENCE [LARGE SCALE GENOMIC DNA]</scope>
    <source>
        <strain evidence="3">cv. Huhao1</strain>
        <tissue evidence="2">Leaf</tissue>
    </source>
</reference>
<dbReference type="STRING" id="35608.A0A2U1M0Y5"/>
<proteinExistence type="predicted"/>
<dbReference type="PANTHER" id="PTHR45786">
    <property type="entry name" value="DNA BINDING PROTEIN-LIKE"/>
    <property type="match status" value="1"/>
</dbReference>
<sequence length="517" mass="58379">MVSDLGSLDAFLNSVSERPCKARLATSHFCTGSNYREEAMTEGAREDGTFNVDYQCGYTSAMFLDQPSQSIPRVADGELSRPNARNSQFYTTDVCTSPAVQTTDGCNVQGGQGRSLSNLDGSRTSMDKGKRKMSELFDEDRFRSVRSHLAPLSETSETELLYIFVINGNESRVVPKHLTNTSTACGVGLSSHESSQNCATLTDHCNVELPRSNRQRRSQGPPDTYLHMGRCDQACCHYNARFWYDERVISGHRSRVDYHKCCNARKVKLHGQNEYPQYIKDLFTNRHFMENIRAYNQMFAMTSLGAEIDNSINMGGGPYVFKISGQLYHRIARAYSSGFEVKLVVVQLRVRRPRTRTRWNTWVLSLFLTRSLTKKRLSVDMAERPPESSEWPTRVDIPEQDDRESSPDPAETDEHDNAPISDAMAKQIRGMISPEIAKAQEAAIPYYTKRLSKIIAQTITTELDQKLAARVAPPKEMVITPDFYEHIKAAQLEAWENGDVNSERLVGQLVLIQAVLR</sequence>
<evidence type="ECO:0000313" key="2">
    <source>
        <dbReference type="EMBL" id="PWA54926.1"/>
    </source>
</evidence>
<dbReference type="EMBL" id="PKPP01006920">
    <property type="protein sequence ID" value="PWA54926.1"/>
    <property type="molecule type" value="Genomic_DNA"/>
</dbReference>
<organism evidence="2 3">
    <name type="scientific">Artemisia annua</name>
    <name type="common">Sweet wormwood</name>
    <dbReference type="NCBI Taxonomy" id="35608"/>
    <lineage>
        <taxon>Eukaryota</taxon>
        <taxon>Viridiplantae</taxon>
        <taxon>Streptophyta</taxon>
        <taxon>Embryophyta</taxon>
        <taxon>Tracheophyta</taxon>
        <taxon>Spermatophyta</taxon>
        <taxon>Magnoliopsida</taxon>
        <taxon>eudicotyledons</taxon>
        <taxon>Gunneridae</taxon>
        <taxon>Pentapetalae</taxon>
        <taxon>asterids</taxon>
        <taxon>campanulids</taxon>
        <taxon>Asterales</taxon>
        <taxon>Asteraceae</taxon>
        <taxon>Asteroideae</taxon>
        <taxon>Anthemideae</taxon>
        <taxon>Artemisiinae</taxon>
        <taxon>Artemisia</taxon>
    </lineage>
</organism>
<evidence type="ECO:0000313" key="3">
    <source>
        <dbReference type="Proteomes" id="UP000245207"/>
    </source>
</evidence>
<feature type="region of interest" description="Disordered" evidence="1">
    <location>
        <begin position="107"/>
        <end position="129"/>
    </location>
</feature>
<feature type="compositionally biased region" description="Polar residues" evidence="1">
    <location>
        <begin position="114"/>
        <end position="124"/>
    </location>
</feature>
<dbReference type="Proteomes" id="UP000245207">
    <property type="component" value="Unassembled WGS sequence"/>
</dbReference>